<protein>
    <submittedName>
        <fullName evidence="2">Uncharacterized protein</fullName>
    </submittedName>
</protein>
<dbReference type="Proteomes" id="UP001642360">
    <property type="component" value="Unassembled WGS sequence"/>
</dbReference>
<sequence length="211" mass="23161">MEGNKTSRGDGNLFNTLRGEHFGKEDDGMKENCTPQQQEEVVEIEETSKENNGGGKENIREVEQVVISEETINALREREAANDVLKSEVNNDTQKSVGNDQDNSAKRDLVCDLNKQVSSIGDSFSVDHNFSLGRGVMNVVGDDKGLTQRTEPPDKGYCSDKGSTLSVNNSKQTLGEYDNESVEPDTNSLEVYSQEEESGNNMGEINLSSSQ</sequence>
<organism evidence="2 3">
    <name type="scientific">Ilex paraguariensis</name>
    <name type="common">yerba mate</name>
    <dbReference type="NCBI Taxonomy" id="185542"/>
    <lineage>
        <taxon>Eukaryota</taxon>
        <taxon>Viridiplantae</taxon>
        <taxon>Streptophyta</taxon>
        <taxon>Embryophyta</taxon>
        <taxon>Tracheophyta</taxon>
        <taxon>Spermatophyta</taxon>
        <taxon>Magnoliopsida</taxon>
        <taxon>eudicotyledons</taxon>
        <taxon>Gunneridae</taxon>
        <taxon>Pentapetalae</taxon>
        <taxon>asterids</taxon>
        <taxon>campanulids</taxon>
        <taxon>Aquifoliales</taxon>
        <taxon>Aquifoliaceae</taxon>
        <taxon>Ilex</taxon>
    </lineage>
</organism>
<feature type="compositionally biased region" description="Basic and acidic residues" evidence="1">
    <location>
        <begin position="143"/>
        <end position="158"/>
    </location>
</feature>
<feature type="region of interest" description="Disordered" evidence="1">
    <location>
        <begin position="143"/>
        <end position="211"/>
    </location>
</feature>
<evidence type="ECO:0000313" key="2">
    <source>
        <dbReference type="EMBL" id="CAK9178247.1"/>
    </source>
</evidence>
<gene>
    <name evidence="2" type="ORF">ILEXP_LOCUS48180</name>
</gene>
<feature type="compositionally biased region" description="Polar residues" evidence="1">
    <location>
        <begin position="88"/>
        <end position="102"/>
    </location>
</feature>
<accession>A0ABC8U928</accession>
<dbReference type="AlphaFoldDB" id="A0ABC8U928"/>
<evidence type="ECO:0000313" key="3">
    <source>
        <dbReference type="Proteomes" id="UP001642360"/>
    </source>
</evidence>
<proteinExistence type="predicted"/>
<comment type="caution">
    <text evidence="2">The sequence shown here is derived from an EMBL/GenBank/DDBJ whole genome shotgun (WGS) entry which is preliminary data.</text>
</comment>
<name>A0ABC8U928_9AQUA</name>
<feature type="region of interest" description="Disordered" evidence="1">
    <location>
        <begin position="1"/>
        <end position="61"/>
    </location>
</feature>
<feature type="compositionally biased region" description="Basic and acidic residues" evidence="1">
    <location>
        <begin position="18"/>
        <end position="30"/>
    </location>
</feature>
<keyword evidence="3" id="KW-1185">Reference proteome</keyword>
<feature type="region of interest" description="Disordered" evidence="1">
    <location>
        <begin position="78"/>
        <end position="106"/>
    </location>
</feature>
<evidence type="ECO:0000256" key="1">
    <source>
        <dbReference type="SAM" id="MobiDB-lite"/>
    </source>
</evidence>
<dbReference type="EMBL" id="CAUOFW020007279">
    <property type="protein sequence ID" value="CAK9178247.1"/>
    <property type="molecule type" value="Genomic_DNA"/>
</dbReference>
<feature type="compositionally biased region" description="Polar residues" evidence="1">
    <location>
        <begin position="161"/>
        <end position="173"/>
    </location>
</feature>
<reference evidence="2 3" key="1">
    <citation type="submission" date="2024-02" db="EMBL/GenBank/DDBJ databases">
        <authorList>
            <person name="Vignale AGUSTIN F."/>
            <person name="Sosa J E."/>
            <person name="Modenutti C."/>
        </authorList>
    </citation>
    <scope>NUCLEOTIDE SEQUENCE [LARGE SCALE GENOMIC DNA]</scope>
</reference>
<feature type="compositionally biased region" description="Polar residues" evidence="1">
    <location>
        <begin position="199"/>
        <end position="211"/>
    </location>
</feature>